<comment type="caution">
    <text evidence="2">The sequence shown here is derived from an EMBL/GenBank/DDBJ whole genome shotgun (WGS) entry which is preliminary data.</text>
</comment>
<dbReference type="EMBL" id="QXFY01013083">
    <property type="protein sequence ID" value="KAE9258748.1"/>
    <property type="molecule type" value="Genomic_DNA"/>
</dbReference>
<sequence length="68" mass="7499">MKGREIHAESAVSRSSEIFVANSRLSHRKNDEGSEQQRAQNGICGVEHSRATRSSQQLVARDALRGAH</sequence>
<dbReference type="AlphaFoldDB" id="A0A6G0PX70"/>
<evidence type="ECO:0000256" key="1">
    <source>
        <dbReference type="SAM" id="MobiDB-lite"/>
    </source>
</evidence>
<protein>
    <submittedName>
        <fullName evidence="2">Uncharacterized protein</fullName>
    </submittedName>
</protein>
<dbReference type="Proteomes" id="UP000486351">
    <property type="component" value="Unassembled WGS sequence"/>
</dbReference>
<gene>
    <name evidence="2" type="ORF">PF008_g33535</name>
</gene>
<feature type="non-terminal residue" evidence="2">
    <location>
        <position position="68"/>
    </location>
</feature>
<organism evidence="2 3">
    <name type="scientific">Phytophthora fragariae</name>
    <dbReference type="NCBI Taxonomy" id="53985"/>
    <lineage>
        <taxon>Eukaryota</taxon>
        <taxon>Sar</taxon>
        <taxon>Stramenopiles</taxon>
        <taxon>Oomycota</taxon>
        <taxon>Peronosporomycetes</taxon>
        <taxon>Peronosporales</taxon>
        <taxon>Peronosporaceae</taxon>
        <taxon>Phytophthora</taxon>
    </lineage>
</organism>
<reference evidence="2 3" key="1">
    <citation type="submission" date="2018-09" db="EMBL/GenBank/DDBJ databases">
        <title>Genomic investigation of the strawberry pathogen Phytophthora fragariae indicates pathogenicity is determined by transcriptional variation in three key races.</title>
        <authorList>
            <person name="Adams T.M."/>
            <person name="Armitage A.D."/>
            <person name="Sobczyk M.K."/>
            <person name="Bates H.J."/>
            <person name="Dunwell J.M."/>
            <person name="Nellist C.F."/>
            <person name="Harrison R.J."/>
        </authorList>
    </citation>
    <scope>NUCLEOTIDE SEQUENCE [LARGE SCALE GENOMIC DNA]</scope>
    <source>
        <strain evidence="2 3">NOV-77</strain>
    </source>
</reference>
<accession>A0A6G0PX70</accession>
<evidence type="ECO:0000313" key="3">
    <source>
        <dbReference type="Proteomes" id="UP000486351"/>
    </source>
</evidence>
<evidence type="ECO:0000313" key="2">
    <source>
        <dbReference type="EMBL" id="KAE9258748.1"/>
    </source>
</evidence>
<feature type="region of interest" description="Disordered" evidence="1">
    <location>
        <begin position="23"/>
        <end position="68"/>
    </location>
</feature>
<name>A0A6G0PX70_9STRA</name>
<proteinExistence type="predicted"/>